<dbReference type="Proteomes" id="UP000235965">
    <property type="component" value="Unassembled WGS sequence"/>
</dbReference>
<dbReference type="InParanoid" id="A0A2J7PIS4"/>
<sequence>MVRLGVHREVSFQHDGAPGHCTNVVSEYLDETFGNRWIGRGDPITWPLEDVSSIRNLRTRRAVVTKDPPNMAIIYHHFQLTDLVR</sequence>
<dbReference type="AlphaFoldDB" id="A0A2J7PIS4"/>
<name>A0A2J7PIS4_9NEOP</name>
<evidence type="ECO:0000313" key="1">
    <source>
        <dbReference type="EMBL" id="PNF16213.1"/>
    </source>
</evidence>
<reference evidence="1 2" key="1">
    <citation type="submission" date="2017-12" db="EMBL/GenBank/DDBJ databases">
        <title>Hemimetabolous genomes reveal molecular basis of termite eusociality.</title>
        <authorList>
            <person name="Harrison M.C."/>
            <person name="Jongepier E."/>
            <person name="Robertson H.M."/>
            <person name="Arning N."/>
            <person name="Bitard-Feildel T."/>
            <person name="Chao H."/>
            <person name="Childers C.P."/>
            <person name="Dinh H."/>
            <person name="Doddapaneni H."/>
            <person name="Dugan S."/>
            <person name="Gowin J."/>
            <person name="Greiner C."/>
            <person name="Han Y."/>
            <person name="Hu H."/>
            <person name="Hughes D.S.T."/>
            <person name="Huylmans A.-K."/>
            <person name="Kemena C."/>
            <person name="Kremer L.P.M."/>
            <person name="Lee S.L."/>
            <person name="Lopez-Ezquerra A."/>
            <person name="Mallet L."/>
            <person name="Monroy-Kuhn J.M."/>
            <person name="Moser A."/>
            <person name="Murali S.C."/>
            <person name="Muzny D.M."/>
            <person name="Otani S."/>
            <person name="Piulachs M.-D."/>
            <person name="Poelchau M."/>
            <person name="Qu J."/>
            <person name="Schaub F."/>
            <person name="Wada-Katsumata A."/>
            <person name="Worley K.C."/>
            <person name="Xie Q."/>
            <person name="Ylla G."/>
            <person name="Poulsen M."/>
            <person name="Gibbs R.A."/>
            <person name="Schal C."/>
            <person name="Richards S."/>
            <person name="Belles X."/>
            <person name="Korb J."/>
            <person name="Bornberg-Bauer E."/>
        </authorList>
    </citation>
    <scope>NUCLEOTIDE SEQUENCE [LARGE SCALE GENOMIC DNA]</scope>
    <source>
        <tissue evidence="1">Whole body</tissue>
    </source>
</reference>
<comment type="caution">
    <text evidence="1">The sequence shown here is derived from an EMBL/GenBank/DDBJ whole genome shotgun (WGS) entry which is preliminary data.</text>
</comment>
<evidence type="ECO:0000313" key="2">
    <source>
        <dbReference type="Proteomes" id="UP000235965"/>
    </source>
</evidence>
<organism evidence="1 2">
    <name type="scientific">Cryptotermes secundus</name>
    <dbReference type="NCBI Taxonomy" id="105785"/>
    <lineage>
        <taxon>Eukaryota</taxon>
        <taxon>Metazoa</taxon>
        <taxon>Ecdysozoa</taxon>
        <taxon>Arthropoda</taxon>
        <taxon>Hexapoda</taxon>
        <taxon>Insecta</taxon>
        <taxon>Pterygota</taxon>
        <taxon>Neoptera</taxon>
        <taxon>Polyneoptera</taxon>
        <taxon>Dictyoptera</taxon>
        <taxon>Blattodea</taxon>
        <taxon>Blattoidea</taxon>
        <taxon>Termitoidae</taxon>
        <taxon>Kalotermitidae</taxon>
        <taxon>Cryptotermitinae</taxon>
        <taxon>Cryptotermes</taxon>
    </lineage>
</organism>
<keyword evidence="2" id="KW-1185">Reference proteome</keyword>
<dbReference type="EMBL" id="NEVH01024980">
    <property type="protein sequence ID" value="PNF16213.1"/>
    <property type="molecule type" value="Genomic_DNA"/>
</dbReference>
<protein>
    <recommendedName>
        <fullName evidence="3">Tc1-like transposase DDE domain-containing protein</fullName>
    </recommendedName>
</protein>
<accession>A0A2J7PIS4</accession>
<gene>
    <name evidence="1" type="ORF">B7P43_G15502</name>
</gene>
<evidence type="ECO:0008006" key="3">
    <source>
        <dbReference type="Google" id="ProtNLM"/>
    </source>
</evidence>
<proteinExistence type="predicted"/>